<dbReference type="InterPro" id="IPR037171">
    <property type="entry name" value="NagB/RpiA_transferase-like"/>
</dbReference>
<reference evidence="5 6" key="1">
    <citation type="submission" date="2018-05" db="EMBL/GenBank/DDBJ databases">
        <authorList>
            <person name="Lanie J.A."/>
            <person name="Ng W.-L."/>
            <person name="Kazmierczak K.M."/>
            <person name="Andrzejewski T.M."/>
            <person name="Davidsen T.M."/>
            <person name="Wayne K.J."/>
            <person name="Tettelin H."/>
            <person name="Glass J.I."/>
            <person name="Rusch D."/>
            <person name="Podicherti R."/>
            <person name="Tsui H.-C.T."/>
            <person name="Winkler M.E."/>
        </authorList>
    </citation>
    <scope>NUCLEOTIDE SEQUENCE [LARGE SCALE GENOMIC DNA]</scope>
    <source>
        <strain evidence="5 6">BUT-10</strain>
    </source>
</reference>
<dbReference type="EMBL" id="QFYS01000005">
    <property type="protein sequence ID" value="RAK65046.1"/>
    <property type="molecule type" value="Genomic_DNA"/>
</dbReference>
<keyword evidence="4" id="KW-0460">Magnesium</keyword>
<evidence type="ECO:0000256" key="2">
    <source>
        <dbReference type="ARBA" id="ARBA00022741"/>
    </source>
</evidence>
<dbReference type="GO" id="GO:0046872">
    <property type="term" value="F:metal ion binding"/>
    <property type="evidence" value="ECO:0007669"/>
    <property type="project" value="UniProtKB-KW"/>
</dbReference>
<evidence type="ECO:0000256" key="3">
    <source>
        <dbReference type="ARBA" id="ARBA00022840"/>
    </source>
</evidence>
<gene>
    <name evidence="5" type="ORF">DJ019_13510</name>
</gene>
<dbReference type="SUPFAM" id="SSF100950">
    <property type="entry name" value="NagB/RpiA/CoA transferase-like"/>
    <property type="match status" value="1"/>
</dbReference>
<dbReference type="PANTHER" id="PTHR23407">
    <property type="entry name" value="ATPASE INHIBITOR/5-FORMYLTETRAHYDROFOLATE CYCLO-LIGASE"/>
    <property type="match status" value="1"/>
</dbReference>
<dbReference type="NCBIfam" id="TIGR02727">
    <property type="entry name" value="MTHFS_bact"/>
    <property type="match status" value="1"/>
</dbReference>
<protein>
    <recommendedName>
        <fullName evidence="4">5-formyltetrahydrofolate cyclo-ligase</fullName>
        <ecNumber evidence="4">6.3.3.2</ecNumber>
    </recommendedName>
</protein>
<sequence length="176" mass="19010">MRAVRRRLAAEQPDAAARLDANLPRDGLPSVTAYSLYHPMGAELDPSGVRLGDAAVALPVAIARDAPLVFRLRRDGELMVTDAFGIPGPSAKAPEVDPDVVFTPVLAFDRRGGRLGQGAGCYDRTIEALRRRKPVFVVGVAYAGQELPEVPMEPHDQRLDAILTETDFIVVGKEGR</sequence>
<keyword evidence="5" id="KW-0436">Ligase</keyword>
<dbReference type="InterPro" id="IPR002698">
    <property type="entry name" value="FTHF_cligase"/>
</dbReference>
<name>A0A328BGJ7_9CAUL</name>
<organism evidence="5 6">
    <name type="scientific">Phenylobacterium kunshanense</name>
    <dbReference type="NCBI Taxonomy" id="1445034"/>
    <lineage>
        <taxon>Bacteria</taxon>
        <taxon>Pseudomonadati</taxon>
        <taxon>Pseudomonadota</taxon>
        <taxon>Alphaproteobacteria</taxon>
        <taxon>Caulobacterales</taxon>
        <taxon>Caulobacteraceae</taxon>
        <taxon>Phenylobacterium</taxon>
    </lineage>
</organism>
<keyword evidence="3 4" id="KW-0067">ATP-binding</keyword>
<accession>A0A328BGJ7</accession>
<comment type="similarity">
    <text evidence="1 4">Belongs to the 5-formyltetrahydrofolate cyclo-ligase family.</text>
</comment>
<keyword evidence="4" id="KW-0479">Metal-binding</keyword>
<dbReference type="EC" id="6.3.3.2" evidence="4"/>
<evidence type="ECO:0000256" key="1">
    <source>
        <dbReference type="ARBA" id="ARBA00010638"/>
    </source>
</evidence>
<comment type="caution">
    <text evidence="5">The sequence shown here is derived from an EMBL/GenBank/DDBJ whole genome shotgun (WGS) entry which is preliminary data.</text>
</comment>
<dbReference type="GO" id="GO:0035999">
    <property type="term" value="P:tetrahydrofolate interconversion"/>
    <property type="evidence" value="ECO:0007669"/>
    <property type="project" value="TreeGrafter"/>
</dbReference>
<comment type="catalytic activity">
    <reaction evidence="4">
        <text>(6S)-5-formyl-5,6,7,8-tetrahydrofolate + ATP = (6R)-5,10-methenyltetrahydrofolate + ADP + phosphate</text>
        <dbReference type="Rhea" id="RHEA:10488"/>
        <dbReference type="ChEBI" id="CHEBI:30616"/>
        <dbReference type="ChEBI" id="CHEBI:43474"/>
        <dbReference type="ChEBI" id="CHEBI:57455"/>
        <dbReference type="ChEBI" id="CHEBI:57457"/>
        <dbReference type="ChEBI" id="CHEBI:456216"/>
        <dbReference type="EC" id="6.3.3.2"/>
    </reaction>
</comment>
<evidence type="ECO:0000256" key="4">
    <source>
        <dbReference type="RuleBase" id="RU361279"/>
    </source>
</evidence>
<dbReference type="GO" id="GO:0009396">
    <property type="term" value="P:folic acid-containing compound biosynthetic process"/>
    <property type="evidence" value="ECO:0007669"/>
    <property type="project" value="TreeGrafter"/>
</dbReference>
<evidence type="ECO:0000313" key="5">
    <source>
        <dbReference type="EMBL" id="RAK65046.1"/>
    </source>
</evidence>
<evidence type="ECO:0000313" key="6">
    <source>
        <dbReference type="Proteomes" id="UP000249524"/>
    </source>
</evidence>
<dbReference type="InterPro" id="IPR024185">
    <property type="entry name" value="FTHF_cligase-like_sf"/>
</dbReference>
<comment type="cofactor">
    <cofactor evidence="4">
        <name>Mg(2+)</name>
        <dbReference type="ChEBI" id="CHEBI:18420"/>
    </cofactor>
</comment>
<keyword evidence="6" id="KW-1185">Reference proteome</keyword>
<dbReference type="Pfam" id="PF01812">
    <property type="entry name" value="5-FTHF_cyc-lig"/>
    <property type="match status" value="1"/>
</dbReference>
<proteinExistence type="inferred from homology"/>
<dbReference type="Proteomes" id="UP000249524">
    <property type="component" value="Unassembled WGS sequence"/>
</dbReference>
<dbReference type="GO" id="GO:0030272">
    <property type="term" value="F:5-formyltetrahydrofolate cyclo-ligase activity"/>
    <property type="evidence" value="ECO:0007669"/>
    <property type="project" value="UniProtKB-EC"/>
</dbReference>
<dbReference type="GO" id="GO:0005524">
    <property type="term" value="F:ATP binding"/>
    <property type="evidence" value="ECO:0007669"/>
    <property type="project" value="UniProtKB-KW"/>
</dbReference>
<dbReference type="Gene3D" id="3.40.50.10420">
    <property type="entry name" value="NagB/RpiA/CoA transferase-like"/>
    <property type="match status" value="1"/>
</dbReference>
<dbReference type="AlphaFoldDB" id="A0A328BGJ7"/>
<dbReference type="PANTHER" id="PTHR23407:SF1">
    <property type="entry name" value="5-FORMYLTETRAHYDROFOLATE CYCLO-LIGASE"/>
    <property type="match status" value="1"/>
</dbReference>
<dbReference type="OrthoDB" id="9801938at2"/>
<keyword evidence="2 4" id="KW-0547">Nucleotide-binding</keyword>